<proteinExistence type="predicted"/>
<reference evidence="1" key="1">
    <citation type="submission" date="2021-06" db="EMBL/GenBank/DDBJ databases">
        <authorList>
            <person name="Kallberg Y."/>
            <person name="Tangrot J."/>
            <person name="Rosling A."/>
        </authorList>
    </citation>
    <scope>NUCLEOTIDE SEQUENCE</scope>
    <source>
        <strain evidence="1">IA702</strain>
    </source>
</reference>
<dbReference type="EMBL" id="CAJVPJ010002285">
    <property type="protein sequence ID" value="CAG8617613.1"/>
    <property type="molecule type" value="Genomic_DNA"/>
</dbReference>
<dbReference type="AlphaFoldDB" id="A0A9N9CWE7"/>
<dbReference type="Proteomes" id="UP000789572">
    <property type="component" value="Unassembled WGS sequence"/>
</dbReference>
<name>A0A9N9CWE7_9GLOM</name>
<comment type="caution">
    <text evidence="1">The sequence shown here is derived from an EMBL/GenBank/DDBJ whole genome shotgun (WGS) entry which is preliminary data.</text>
</comment>
<keyword evidence="2" id="KW-1185">Reference proteome</keyword>
<evidence type="ECO:0000313" key="1">
    <source>
        <dbReference type="EMBL" id="CAG8617613.1"/>
    </source>
</evidence>
<accession>A0A9N9CWE7</accession>
<protein>
    <submittedName>
        <fullName evidence="1">5098_t:CDS:1</fullName>
    </submittedName>
</protein>
<gene>
    <name evidence="1" type="ORF">POCULU_LOCUS8264</name>
</gene>
<dbReference type="OrthoDB" id="10267235at2759"/>
<feature type="non-terminal residue" evidence="1">
    <location>
        <position position="62"/>
    </location>
</feature>
<organism evidence="1 2">
    <name type="scientific">Paraglomus occultum</name>
    <dbReference type="NCBI Taxonomy" id="144539"/>
    <lineage>
        <taxon>Eukaryota</taxon>
        <taxon>Fungi</taxon>
        <taxon>Fungi incertae sedis</taxon>
        <taxon>Mucoromycota</taxon>
        <taxon>Glomeromycotina</taxon>
        <taxon>Glomeromycetes</taxon>
        <taxon>Paraglomerales</taxon>
        <taxon>Paraglomeraceae</taxon>
        <taxon>Paraglomus</taxon>
    </lineage>
</organism>
<evidence type="ECO:0000313" key="2">
    <source>
        <dbReference type="Proteomes" id="UP000789572"/>
    </source>
</evidence>
<sequence length="62" mass="6873">MAFSPSYGRFCPVETPKASPRKILSRDGVGVDQFVDRERELAFLEMLGSLNIGPSILALFQN</sequence>